<gene>
    <name evidence="2" type="ORF">A6D92_06720</name>
</gene>
<dbReference type="InterPro" id="IPR016188">
    <property type="entry name" value="PurM-like_N"/>
</dbReference>
<dbReference type="RefSeq" id="WP_011196057.1">
    <property type="nucleotide sequence ID" value="NZ_JACSIR010000161.1"/>
</dbReference>
<dbReference type="EMBL" id="LWLV01000470">
    <property type="protein sequence ID" value="OTA41436.1"/>
    <property type="molecule type" value="Genomic_DNA"/>
</dbReference>
<comment type="caution">
    <text evidence="2">The sequence shown here is derived from an EMBL/GenBank/DDBJ whole genome shotgun (WGS) entry which is preliminary data.</text>
</comment>
<dbReference type="InterPro" id="IPR036921">
    <property type="entry name" value="PurM-like_N_sf"/>
</dbReference>
<evidence type="ECO:0000313" key="2">
    <source>
        <dbReference type="EMBL" id="OTA41436.1"/>
    </source>
</evidence>
<name>A0A1Y2T6N5_SYMTR</name>
<dbReference type="OMA" id="IPKVGQE"/>
<evidence type="ECO:0000259" key="1">
    <source>
        <dbReference type="Pfam" id="PF00586"/>
    </source>
</evidence>
<protein>
    <recommendedName>
        <fullName evidence="1">PurM-like N-terminal domain-containing protein</fullName>
    </recommendedName>
</protein>
<dbReference type="Pfam" id="PF00586">
    <property type="entry name" value="AIRS"/>
    <property type="match status" value="1"/>
</dbReference>
<dbReference type="AlphaFoldDB" id="A0A1Y2T6N5"/>
<sequence>MRWRDLTLVDLPCGGRLVIACDAAGGIGPKERDVIRVAGYVIGRFTARVALMDLLAAGAQPLHLVNNTCVEPDPTGREILQGICDEAALAGLSADQINGSFEKNIPTVQTGLGVTAIGYLAPGRSLRTARPGDLVVAIGRPKVGAEVRLDDPELPDLPLVRRLAGDPLVHDLLPVGSRGIRAEAEDLAASAGLEVEWAPAEAGFPLGKSAGPVTCLLVAAAPSALQGLALTLTQPWAVVAQLR</sequence>
<proteinExistence type="predicted"/>
<dbReference type="SUPFAM" id="SSF55326">
    <property type="entry name" value="PurM N-terminal domain-like"/>
    <property type="match status" value="1"/>
</dbReference>
<evidence type="ECO:0000313" key="3">
    <source>
        <dbReference type="Proteomes" id="UP000194267"/>
    </source>
</evidence>
<accession>A0A1Y2T6N5</accession>
<organism evidence="2 3">
    <name type="scientific">Symbiobacterium thermophilum</name>
    <dbReference type="NCBI Taxonomy" id="2734"/>
    <lineage>
        <taxon>Bacteria</taxon>
        <taxon>Bacillati</taxon>
        <taxon>Bacillota</taxon>
        <taxon>Clostridia</taxon>
        <taxon>Eubacteriales</taxon>
        <taxon>Symbiobacteriaceae</taxon>
        <taxon>Symbiobacterium</taxon>
    </lineage>
</organism>
<reference evidence="3" key="1">
    <citation type="submission" date="2016-04" db="EMBL/GenBank/DDBJ databases">
        <authorList>
            <person name="Antunes L.P."/>
            <person name="Martins L.F."/>
            <person name="Pereira R.V."/>
            <person name="Thomas A.M."/>
            <person name="Barbosa D."/>
            <person name="Nascimento L."/>
            <person name="Silva G.M."/>
            <person name="Condomitti G.W."/>
            <person name="Digiampietri L.A."/>
            <person name="Lombardi K.C."/>
            <person name="Ramos P.L."/>
            <person name="Quaggio R.B."/>
            <person name="Oliveira J.C."/>
            <person name="Pascon R.C."/>
            <person name="Cruz J.B."/>
            <person name="Silva A.M."/>
            <person name="Setubal J.C."/>
        </authorList>
    </citation>
    <scope>NUCLEOTIDE SEQUENCE [LARGE SCALE GENOMIC DNA]</scope>
</reference>
<feature type="domain" description="PurM-like N-terminal" evidence="1">
    <location>
        <begin position="8"/>
        <end position="118"/>
    </location>
</feature>
<dbReference type="Gene3D" id="3.30.1330.10">
    <property type="entry name" value="PurM-like, N-terminal domain"/>
    <property type="match status" value="1"/>
</dbReference>
<dbReference type="Proteomes" id="UP000194267">
    <property type="component" value="Unassembled WGS sequence"/>
</dbReference>